<evidence type="ECO:0000256" key="3">
    <source>
        <dbReference type="PROSITE-ProRule" id="PRU00023"/>
    </source>
</evidence>
<dbReference type="Pfam" id="PF00023">
    <property type="entry name" value="Ank"/>
    <property type="match status" value="1"/>
</dbReference>
<dbReference type="PRINTS" id="PR01415">
    <property type="entry name" value="ANKYRIN"/>
</dbReference>
<dbReference type="PANTHER" id="PTHR24198:SF165">
    <property type="entry name" value="ANKYRIN REPEAT-CONTAINING PROTEIN-RELATED"/>
    <property type="match status" value="1"/>
</dbReference>
<dbReference type="PANTHER" id="PTHR24198">
    <property type="entry name" value="ANKYRIN REPEAT AND PROTEIN KINASE DOMAIN-CONTAINING PROTEIN"/>
    <property type="match status" value="1"/>
</dbReference>
<dbReference type="InParanoid" id="A0A0D2W0H1"/>
<protein>
    <submittedName>
        <fullName evidence="5">Uncharacterized protein</fullName>
    </submittedName>
</protein>
<feature type="compositionally biased region" description="Low complexity" evidence="4">
    <location>
        <begin position="14"/>
        <end position="23"/>
    </location>
</feature>
<dbReference type="RefSeq" id="XP_004342870.1">
    <property type="nucleotide sequence ID" value="XM_004342821.2"/>
</dbReference>
<dbReference type="STRING" id="595528.A0A0D2W0H1"/>
<dbReference type="InterPro" id="IPR036770">
    <property type="entry name" value="Ankyrin_rpt-contain_sf"/>
</dbReference>
<dbReference type="SUPFAM" id="SSF48403">
    <property type="entry name" value="Ankyrin repeat"/>
    <property type="match status" value="2"/>
</dbReference>
<evidence type="ECO:0000313" key="6">
    <source>
        <dbReference type="Proteomes" id="UP000008743"/>
    </source>
</evidence>
<gene>
    <name evidence="5" type="ORF">CAOG_007797</name>
</gene>
<proteinExistence type="predicted"/>
<evidence type="ECO:0000313" key="5">
    <source>
        <dbReference type="EMBL" id="KJE97692.1"/>
    </source>
</evidence>
<organism evidence="5 6">
    <name type="scientific">Capsaspora owczarzaki (strain ATCC 30864)</name>
    <dbReference type="NCBI Taxonomy" id="595528"/>
    <lineage>
        <taxon>Eukaryota</taxon>
        <taxon>Filasterea</taxon>
        <taxon>Capsaspora</taxon>
    </lineage>
</organism>
<keyword evidence="6" id="KW-1185">Reference proteome</keyword>
<feature type="compositionally biased region" description="Polar residues" evidence="4">
    <location>
        <begin position="1"/>
        <end position="10"/>
    </location>
</feature>
<dbReference type="SMART" id="SM00248">
    <property type="entry name" value="ANK"/>
    <property type="match status" value="6"/>
</dbReference>
<feature type="repeat" description="ANK" evidence="3">
    <location>
        <begin position="236"/>
        <end position="258"/>
    </location>
</feature>
<accession>A0A0D2W0H1</accession>
<dbReference type="Gene3D" id="1.25.40.20">
    <property type="entry name" value="Ankyrin repeat-containing domain"/>
    <property type="match status" value="2"/>
</dbReference>
<dbReference type="PROSITE" id="PS50088">
    <property type="entry name" value="ANK_REPEAT"/>
    <property type="match status" value="2"/>
</dbReference>
<dbReference type="PROSITE" id="PS50297">
    <property type="entry name" value="ANK_REP_REGION"/>
    <property type="match status" value="2"/>
</dbReference>
<dbReference type="Proteomes" id="UP000008743">
    <property type="component" value="Unassembled WGS sequence"/>
</dbReference>
<dbReference type="InterPro" id="IPR002110">
    <property type="entry name" value="Ankyrin_rpt"/>
</dbReference>
<keyword evidence="2 3" id="KW-0040">ANK repeat</keyword>
<keyword evidence="1" id="KW-0677">Repeat</keyword>
<dbReference type="AlphaFoldDB" id="A0A0D2W0H1"/>
<evidence type="ECO:0000256" key="4">
    <source>
        <dbReference type="SAM" id="MobiDB-lite"/>
    </source>
</evidence>
<dbReference type="OrthoDB" id="539213at2759"/>
<feature type="compositionally biased region" description="Basic residues" evidence="4">
    <location>
        <begin position="523"/>
        <end position="533"/>
    </location>
</feature>
<dbReference type="Pfam" id="PF13637">
    <property type="entry name" value="Ank_4"/>
    <property type="match status" value="1"/>
</dbReference>
<sequence length="533" mass="55778">MTDAATNQPGPSEAVAQCRPPPAAAAAADAELSSVLDQLAIHVYEGDAVNVADKLRILAKLAQDAGLTPSSSGRGWQRRPGTLRWKSRSPEPKPDFTSSLGSETQVVDALPAPAPPAPPAPPKSIESVAVPLLPREIASKLDQATLDVPNSQTAAGTALAALMRVNVPYSLLALALARRSNEAAATQIAEMLIHAGADVRSTAFPTGVAEEPTDSQSLVQLLRASPSAAAELGYGTPLHLACIAGDAHIIRLLVQRGAAGEQCLLLTTKASQPQFVLPLLMELGFSVPHQQLSDTLKSWMRDGQVSGVEALLRRTALNRGQWQRALLDLITSVKSEDAFRIANLIIERAGPSVLNEPIGGSNLPLDACAQSGNEHVALALLQAGAGVNNTTSALPPLIAAIRFGHESTVRVLLAARAFLGPRINGSALQTACFFARPSIVRLLINFGADVNERDDCGLSLLHYCMATGSRGTAADKASMLASLLKCGVNPDWTSHPKRADSLAAADADAASSTTRGSSSSSKLLRRASRLTRV</sequence>
<dbReference type="eggNOG" id="KOG4177">
    <property type="taxonomic scope" value="Eukaryota"/>
</dbReference>
<dbReference type="PhylomeDB" id="A0A0D2W0H1"/>
<feature type="repeat" description="ANK" evidence="3">
    <location>
        <begin position="423"/>
        <end position="455"/>
    </location>
</feature>
<evidence type="ECO:0000256" key="2">
    <source>
        <dbReference type="ARBA" id="ARBA00023043"/>
    </source>
</evidence>
<dbReference type="EMBL" id="KE346375">
    <property type="protein sequence ID" value="KJE97692.1"/>
    <property type="molecule type" value="Genomic_DNA"/>
</dbReference>
<name>A0A0D2W0H1_CAPO3</name>
<feature type="region of interest" description="Disordered" evidence="4">
    <location>
        <begin position="1"/>
        <end position="23"/>
    </location>
</feature>
<feature type="compositionally biased region" description="Low complexity" evidence="4">
    <location>
        <begin position="511"/>
        <end position="522"/>
    </location>
</feature>
<evidence type="ECO:0000256" key="1">
    <source>
        <dbReference type="ARBA" id="ARBA00022737"/>
    </source>
</evidence>
<feature type="region of interest" description="Disordered" evidence="4">
    <location>
        <begin position="511"/>
        <end position="533"/>
    </location>
</feature>
<reference evidence="6" key="1">
    <citation type="submission" date="2011-02" db="EMBL/GenBank/DDBJ databases">
        <title>The Genome Sequence of Capsaspora owczarzaki ATCC 30864.</title>
        <authorList>
            <person name="Russ C."/>
            <person name="Cuomo C."/>
            <person name="Burger G."/>
            <person name="Gray M.W."/>
            <person name="Holland P.W.H."/>
            <person name="King N."/>
            <person name="Lang F.B.F."/>
            <person name="Roger A.J."/>
            <person name="Ruiz-Trillo I."/>
            <person name="Young S.K."/>
            <person name="Zeng Q."/>
            <person name="Gargeya S."/>
            <person name="Alvarado L."/>
            <person name="Berlin A."/>
            <person name="Chapman S.B."/>
            <person name="Chen Z."/>
            <person name="Freedman E."/>
            <person name="Gellesch M."/>
            <person name="Goldberg J."/>
            <person name="Griggs A."/>
            <person name="Gujja S."/>
            <person name="Heilman E."/>
            <person name="Heiman D."/>
            <person name="Howarth C."/>
            <person name="Mehta T."/>
            <person name="Neiman D."/>
            <person name="Pearson M."/>
            <person name="Roberts A."/>
            <person name="Saif S."/>
            <person name="Shea T."/>
            <person name="Shenoy N."/>
            <person name="Sisk P."/>
            <person name="Stolte C."/>
            <person name="Sykes S."/>
            <person name="White J."/>
            <person name="Yandava C."/>
            <person name="Haas B."/>
            <person name="Nusbaum C."/>
            <person name="Birren B."/>
        </authorList>
    </citation>
    <scope>NUCLEOTIDE SEQUENCE</scope>
    <source>
        <strain evidence="6">ATCC 30864</strain>
    </source>
</reference>
<feature type="region of interest" description="Disordered" evidence="4">
    <location>
        <begin position="66"/>
        <end position="104"/>
    </location>
</feature>